<dbReference type="PANTHER" id="PTHR10039:SF5">
    <property type="entry name" value="NACHT DOMAIN-CONTAINING PROTEIN"/>
    <property type="match status" value="1"/>
</dbReference>
<organism evidence="4 5">
    <name type="scientific">Sarocladium strictum</name>
    <name type="common">Black bundle disease fungus</name>
    <name type="synonym">Acremonium strictum</name>
    <dbReference type="NCBI Taxonomy" id="5046"/>
    <lineage>
        <taxon>Eukaryota</taxon>
        <taxon>Fungi</taxon>
        <taxon>Dikarya</taxon>
        <taxon>Ascomycota</taxon>
        <taxon>Pezizomycotina</taxon>
        <taxon>Sordariomycetes</taxon>
        <taxon>Hypocreomycetidae</taxon>
        <taxon>Hypocreales</taxon>
        <taxon>Sarocladiaceae</taxon>
        <taxon>Sarocladium</taxon>
    </lineage>
</organism>
<comment type="caution">
    <text evidence="4">The sequence shown here is derived from an EMBL/GenBank/DDBJ whole genome shotgun (WGS) entry which is preliminary data.</text>
</comment>
<keyword evidence="1" id="KW-0677">Repeat</keyword>
<feature type="domain" description="DUF7791" evidence="3">
    <location>
        <begin position="615"/>
        <end position="723"/>
    </location>
</feature>
<dbReference type="EMBL" id="JAPDFR010000006">
    <property type="protein sequence ID" value="KAK0385547.1"/>
    <property type="molecule type" value="Genomic_DNA"/>
</dbReference>
<evidence type="ECO:0008006" key="6">
    <source>
        <dbReference type="Google" id="ProtNLM"/>
    </source>
</evidence>
<evidence type="ECO:0000313" key="5">
    <source>
        <dbReference type="Proteomes" id="UP001175261"/>
    </source>
</evidence>
<accession>A0AA39L651</accession>
<name>A0AA39L651_SARSR</name>
<sequence length="912" mass="103882">MDPVSIVGIAAAALQFVDFASRLLSTGWKVYRDTDGRDVEFKNLSIIHGDLERLARGVQTAVDHSKQAALAPPAASVHRADVVLRGMLDKVSLIADEIAKALPRANRYFENIAASNDLGQSETIDGPVDNAALVGDWFWMAIEQVVKSQDIKRIRKDLEDLRTVIIQELTASLWVEVQDTKQWEQALTLKLDQIFSALNQSTQEGKAIGPKIDTASGVKVKERAINTKEYTTTTATETRIIRRVWDKDWQGGEDFLPPQSEGPRTLVVQLQTQVTETLFFEAMKSREEAIVNAFRSTYDWILSTRPQESEEKELIRGQLSCWLHTQDDGQTQLPFWVTGKPGSGKSVLMKYIANHPATEEGLRQWAGDRPLRKVSYYAWKPGINIAKSKEGLMRSLLFQALSQDPDLTAAVCPRHWTLFHLIRASPEKKCPAWDTQKLSESLGHLLAEAEKRDVKFAIFIDGLDEFVEPPLLICELIMELARSPATKVCVASRPWPQFRDSFNRCPRAELHLVTKEDMRAYVFAKFEGVQAFMDLNDGFVDGGNQLVNEILERAKGVFLWVTLVTTTIFESLIDGAGLAELRRILDTMPPEIEGLYDAIFGSIASSQRHHMAVMLRIYDTALKPLPWFTYWLADELRNNVKELPDIPSGAERQKIMPTLRRRIDARTRGILEIAEGAGHMECLHRTAAEWLQMPHVQAQLQEHTPQGFDPYMSLFLAQLTLTRQQRGMRGDMYHRDDFDRALAYAAFANDGNTAVIVDHWVRCIVQAQSGFQFWVEETCQTCCALGMARFISHWYSERPEDFDQVLTKPISYESLLRAATFQFAITRLDDLWRSNLEVRISSLERLKLVKFLLVKVPYSWELPIEVDAQLEEARAGGRYEEVEYYRKIKTLLGKNPPRLKERLRQFIKSHKS</sequence>
<evidence type="ECO:0000313" key="4">
    <source>
        <dbReference type="EMBL" id="KAK0385547.1"/>
    </source>
</evidence>
<dbReference type="InterPro" id="IPR056693">
    <property type="entry name" value="DUF7791"/>
</dbReference>
<protein>
    <recommendedName>
        <fullName evidence="6">NACHT domain-containing protein</fullName>
    </recommendedName>
</protein>
<reference evidence="4" key="1">
    <citation type="submission" date="2022-10" db="EMBL/GenBank/DDBJ databases">
        <title>Determination and structural analysis of whole genome sequence of Sarocladium strictum F4-1.</title>
        <authorList>
            <person name="Hu L."/>
            <person name="Jiang Y."/>
        </authorList>
    </citation>
    <scope>NUCLEOTIDE SEQUENCE</scope>
    <source>
        <strain evidence="4">F4-1</strain>
    </source>
</reference>
<dbReference type="PANTHER" id="PTHR10039">
    <property type="entry name" value="AMELOGENIN"/>
    <property type="match status" value="1"/>
</dbReference>
<dbReference type="AlphaFoldDB" id="A0AA39L651"/>
<dbReference type="Pfam" id="PF25053">
    <property type="entry name" value="DUF7791"/>
    <property type="match status" value="1"/>
</dbReference>
<dbReference type="InterPro" id="IPR027417">
    <property type="entry name" value="P-loop_NTPase"/>
</dbReference>
<evidence type="ECO:0000259" key="2">
    <source>
        <dbReference type="Pfam" id="PF24883"/>
    </source>
</evidence>
<keyword evidence="5" id="KW-1185">Reference proteome</keyword>
<dbReference type="SUPFAM" id="SSF52540">
    <property type="entry name" value="P-loop containing nucleoside triphosphate hydrolases"/>
    <property type="match status" value="1"/>
</dbReference>
<dbReference type="Gene3D" id="3.40.50.300">
    <property type="entry name" value="P-loop containing nucleotide triphosphate hydrolases"/>
    <property type="match status" value="1"/>
</dbReference>
<dbReference type="InterPro" id="IPR056884">
    <property type="entry name" value="NPHP3-like_N"/>
</dbReference>
<evidence type="ECO:0000259" key="3">
    <source>
        <dbReference type="Pfam" id="PF25053"/>
    </source>
</evidence>
<evidence type="ECO:0000256" key="1">
    <source>
        <dbReference type="ARBA" id="ARBA00022737"/>
    </source>
</evidence>
<gene>
    <name evidence="4" type="ORF">NLU13_6726</name>
</gene>
<dbReference type="Proteomes" id="UP001175261">
    <property type="component" value="Unassembled WGS sequence"/>
</dbReference>
<feature type="domain" description="Nephrocystin 3-like N-terminal" evidence="2">
    <location>
        <begin position="322"/>
        <end position="493"/>
    </location>
</feature>
<proteinExistence type="predicted"/>
<dbReference type="Pfam" id="PF24883">
    <property type="entry name" value="NPHP3_N"/>
    <property type="match status" value="1"/>
</dbReference>